<keyword evidence="2" id="KW-0812">Transmembrane</keyword>
<evidence type="ECO:0008006" key="5">
    <source>
        <dbReference type="Google" id="ProtNLM"/>
    </source>
</evidence>
<name>A0A7C9VTT0_9PSEU</name>
<keyword evidence="2" id="KW-0472">Membrane</keyword>
<proteinExistence type="predicted"/>
<dbReference type="RefSeq" id="WP_166045117.1">
    <property type="nucleotide sequence ID" value="NZ_JAAMPJ010000002.1"/>
</dbReference>
<sequence>MIPQLSQDFDLSSTVALVAVQPSNTNENDKGGQGEDFGKSSPVGLVLLIVFFIAVFFLVKSMNKHLKRVPASFDEPAEAPADKTAETPAEPKKQD</sequence>
<organism evidence="3 4">
    <name type="scientific">Lentzea alba</name>
    <dbReference type="NCBI Taxonomy" id="2714351"/>
    <lineage>
        <taxon>Bacteria</taxon>
        <taxon>Bacillati</taxon>
        <taxon>Actinomycetota</taxon>
        <taxon>Actinomycetes</taxon>
        <taxon>Pseudonocardiales</taxon>
        <taxon>Pseudonocardiaceae</taxon>
        <taxon>Lentzea</taxon>
    </lineage>
</organism>
<evidence type="ECO:0000313" key="4">
    <source>
        <dbReference type="Proteomes" id="UP000481360"/>
    </source>
</evidence>
<keyword evidence="2" id="KW-1133">Transmembrane helix</keyword>
<keyword evidence="4" id="KW-1185">Reference proteome</keyword>
<feature type="transmembrane region" description="Helical" evidence="2">
    <location>
        <begin position="41"/>
        <end position="59"/>
    </location>
</feature>
<evidence type="ECO:0000256" key="1">
    <source>
        <dbReference type="SAM" id="MobiDB-lite"/>
    </source>
</evidence>
<evidence type="ECO:0000313" key="3">
    <source>
        <dbReference type="EMBL" id="NGY59041.1"/>
    </source>
</evidence>
<dbReference type="EMBL" id="JAAMPJ010000002">
    <property type="protein sequence ID" value="NGY59041.1"/>
    <property type="molecule type" value="Genomic_DNA"/>
</dbReference>
<dbReference type="AlphaFoldDB" id="A0A7C9VTT0"/>
<feature type="region of interest" description="Disordered" evidence="1">
    <location>
        <begin position="71"/>
        <end position="95"/>
    </location>
</feature>
<comment type="caution">
    <text evidence="3">The sequence shown here is derived from an EMBL/GenBank/DDBJ whole genome shotgun (WGS) entry which is preliminary data.</text>
</comment>
<evidence type="ECO:0000256" key="2">
    <source>
        <dbReference type="SAM" id="Phobius"/>
    </source>
</evidence>
<dbReference type="Proteomes" id="UP000481360">
    <property type="component" value="Unassembled WGS sequence"/>
</dbReference>
<reference evidence="3 4" key="1">
    <citation type="submission" date="2020-03" db="EMBL/GenBank/DDBJ databases">
        <title>Isolation and identification of active actinomycetes.</title>
        <authorList>
            <person name="Sun X."/>
        </authorList>
    </citation>
    <scope>NUCLEOTIDE SEQUENCE [LARGE SCALE GENOMIC DNA]</scope>
    <source>
        <strain evidence="3 4">NEAU-D13</strain>
    </source>
</reference>
<feature type="compositionally biased region" description="Basic and acidic residues" evidence="1">
    <location>
        <begin position="80"/>
        <end position="95"/>
    </location>
</feature>
<gene>
    <name evidence="3" type="ORF">G7043_08885</name>
</gene>
<accession>A0A7C9VTT0</accession>
<protein>
    <recommendedName>
        <fullName evidence="5">Preprotein translocase subunit SecG</fullName>
    </recommendedName>
</protein>